<dbReference type="InterPro" id="IPR011659">
    <property type="entry name" value="WD40"/>
</dbReference>
<dbReference type="InterPro" id="IPR007541">
    <property type="entry name" value="Uncharacterised_BSP"/>
</dbReference>
<dbReference type="Pfam" id="PF07676">
    <property type="entry name" value="PD40"/>
    <property type="match status" value="5"/>
</dbReference>
<organism evidence="2 3">
    <name type="scientific">Alkalitalea saponilacus</name>
    <dbReference type="NCBI Taxonomy" id="889453"/>
    <lineage>
        <taxon>Bacteria</taxon>
        <taxon>Pseudomonadati</taxon>
        <taxon>Bacteroidota</taxon>
        <taxon>Bacteroidia</taxon>
        <taxon>Marinilabiliales</taxon>
        <taxon>Marinilabiliaceae</taxon>
        <taxon>Alkalitalea</taxon>
    </lineage>
</organism>
<keyword evidence="3" id="KW-1185">Reference proteome</keyword>
<dbReference type="EMBL" id="FUYV01000001">
    <property type="protein sequence ID" value="SKB33533.1"/>
    <property type="molecule type" value="Genomic_DNA"/>
</dbReference>
<reference evidence="2 3" key="1">
    <citation type="submission" date="2017-02" db="EMBL/GenBank/DDBJ databases">
        <authorList>
            <person name="Peterson S.W."/>
        </authorList>
    </citation>
    <scope>NUCLEOTIDE SEQUENCE [LARGE SCALE GENOMIC DNA]</scope>
    <source>
        <strain evidence="2 3">DSM 24412</strain>
    </source>
</reference>
<dbReference type="Gene3D" id="2.120.10.30">
    <property type="entry name" value="TolB, C-terminal domain"/>
    <property type="match status" value="2"/>
</dbReference>
<gene>
    <name evidence="2" type="ORF">SAMN03080601_00232</name>
</gene>
<name>A0A1T5AFX0_9BACT</name>
<comment type="similarity">
    <text evidence="1">Belongs to the TolB family.</text>
</comment>
<sequence>MSWLRYIILSGVLLILPITVSGQYFGKNKPFYRTFDFQLIETPHFQIYHYFDDDSVVNQLAAMTERWYRFHQQIFLDTFLTRSPIIFYDNHADFQQTTAIMSHIGVGVGGVTEGLKNRVVMPMGFTWQQTNHVLGHELVHAFQFNNLTSGAGTGLSSIQNIPLWMIEGMAEYLSIGSVDAQTAIWMRDALMRNSFPTLEQMTASHRYSPYRFGQAFWAYVSYKYGEQYILRLFRATARQGYRQALRDVLFVTPEDFAADWEQTLRNHLLENVNDSTYNIIGNRLITRQNAGRYNLSPSVSSDGKYIVFLSEKDIYGLDLFLADATTGKIIKKVFSSTRHSEIDALNFLETAGSWSPDNRHIAFVAYSKGRSVLVIYDVERLRVKREISPECVSAISYPAWSPDGRSIVFSGQTGLQSDLFLLDLESGSCRNLTNNNWAAIQPAWSPDGKTIWFSTDEPSRWQTSRTGGFYNIAELNPGSGEALVHFTFDGARNLNPIPVPDGRHVVFLSNRDGRRNLYAFEIETGFLRQITDYPTGITGMTELSPAMGFGGNTLYYNLLWGGEFQIIKTTFDNLWSLSRPITDRQKNNHAARLVPYSANLSLVEQNLLEMSPGFEPSVEASQSRLRRQFQLDYIGNMGVGVSTGRFGTGMAGSVEALFSDILGRNLLYTAVSINGRIHDFGGQLAYMNQSRRLRLGGSFSHIPYRTGYYTYENGDPDINDRGELVFYSRRIFEDKFATFSNWPLNRYRRIEAGVAYAFYTYRTERISTPSFYYPVYSAAGERVESPPSFGVGTFDLAFVSDNSRFGITSPVDGHRFRVQAEQYFNDMNYRGFLFDYRKYWFVRPNSFALRVYHYGRYGQDADDNRFYRLFLGYPWLIRGYNTSASYSSETVEGRSISFNQLAGSRLLLGNFEWRLPFSGPMDFAMVRSGLFVSEMALFMDGGISWDETSAPVFSLTSNSDENRIPVMSTGVTFRFNIFGVMVLETYYAIPFFQQRFHRGEIGFNLMPGF</sequence>
<proteinExistence type="inferred from homology"/>
<dbReference type="OrthoDB" id="9815657at2"/>
<dbReference type="SUPFAM" id="SSF69304">
    <property type="entry name" value="Tricorn protease N-terminal domain"/>
    <property type="match status" value="1"/>
</dbReference>
<dbReference type="RefSeq" id="WP_079556012.1">
    <property type="nucleotide sequence ID" value="NZ_CP021904.1"/>
</dbReference>
<protein>
    <submittedName>
        <fullName evidence="2">WD40-like Beta Propeller Repeat</fullName>
    </submittedName>
</protein>
<evidence type="ECO:0000313" key="2">
    <source>
        <dbReference type="EMBL" id="SKB33533.1"/>
    </source>
</evidence>
<dbReference type="AlphaFoldDB" id="A0A1T5AFX0"/>
<dbReference type="KEGG" id="asx:CDL62_06035"/>
<dbReference type="Pfam" id="PF04450">
    <property type="entry name" value="BSP"/>
    <property type="match status" value="1"/>
</dbReference>
<evidence type="ECO:0000313" key="3">
    <source>
        <dbReference type="Proteomes" id="UP000191055"/>
    </source>
</evidence>
<dbReference type="Proteomes" id="UP000191055">
    <property type="component" value="Unassembled WGS sequence"/>
</dbReference>
<dbReference type="STRING" id="889453.SAMN03080601_00232"/>
<dbReference type="PANTHER" id="PTHR36842">
    <property type="entry name" value="PROTEIN TOLB HOMOLOG"/>
    <property type="match status" value="1"/>
</dbReference>
<accession>A0A1T5AFX0</accession>
<evidence type="ECO:0000256" key="1">
    <source>
        <dbReference type="ARBA" id="ARBA00009820"/>
    </source>
</evidence>
<dbReference type="PANTHER" id="PTHR36842:SF1">
    <property type="entry name" value="PROTEIN TOLB"/>
    <property type="match status" value="1"/>
</dbReference>
<dbReference type="InterPro" id="IPR011042">
    <property type="entry name" value="6-blade_b-propeller_TolB-like"/>
</dbReference>